<feature type="compositionally biased region" description="Basic and acidic residues" evidence="1">
    <location>
        <begin position="187"/>
        <end position="203"/>
    </location>
</feature>
<reference evidence="4 5" key="1">
    <citation type="journal article" date="2021" name="Commun. Biol.">
        <title>The genome of Shorea leprosula (Dipterocarpaceae) highlights the ecological relevance of drought in aseasonal tropical rainforests.</title>
        <authorList>
            <person name="Ng K.K.S."/>
            <person name="Kobayashi M.J."/>
            <person name="Fawcett J.A."/>
            <person name="Hatakeyama M."/>
            <person name="Paape T."/>
            <person name="Ng C.H."/>
            <person name="Ang C.C."/>
            <person name="Tnah L.H."/>
            <person name="Lee C.T."/>
            <person name="Nishiyama T."/>
            <person name="Sese J."/>
            <person name="O'Brien M.J."/>
            <person name="Copetti D."/>
            <person name="Mohd Noor M.I."/>
            <person name="Ong R.C."/>
            <person name="Putra M."/>
            <person name="Sireger I.Z."/>
            <person name="Indrioko S."/>
            <person name="Kosugi Y."/>
            <person name="Izuno A."/>
            <person name="Isagi Y."/>
            <person name="Lee S.L."/>
            <person name="Shimizu K.K."/>
        </authorList>
    </citation>
    <scope>NUCLEOTIDE SEQUENCE [LARGE SCALE GENOMIC DNA]</scope>
    <source>
        <strain evidence="4">214</strain>
    </source>
</reference>
<dbReference type="InterPro" id="IPR025520">
    <property type="entry name" value="DUF4408"/>
</dbReference>
<feature type="transmembrane region" description="Helical" evidence="2">
    <location>
        <begin position="63"/>
        <end position="84"/>
    </location>
</feature>
<evidence type="ECO:0000256" key="2">
    <source>
        <dbReference type="SAM" id="Phobius"/>
    </source>
</evidence>
<keyword evidence="5" id="KW-1185">Reference proteome</keyword>
<dbReference type="Proteomes" id="UP001054252">
    <property type="component" value="Unassembled WGS sequence"/>
</dbReference>
<comment type="caution">
    <text evidence="4">The sequence shown here is derived from an EMBL/GenBank/DDBJ whole genome shotgun (WGS) entry which is preliminary data.</text>
</comment>
<keyword evidence="2" id="KW-0472">Membrane</keyword>
<protein>
    <recommendedName>
        <fullName evidence="3">DUF4408 domain-containing protein</fullName>
    </recommendedName>
</protein>
<dbReference type="AlphaFoldDB" id="A0AAV5I4Y9"/>
<gene>
    <name evidence="4" type="ORF">SLEP1_g9453</name>
</gene>
<sequence length="276" mass="31397">MGSTKAEKFGAIKSYKKKHLLCNLVLHFLTAITCSLVCTSPYWFTSVFYSMNHFFLISLPYIWSSFSNPKFLFVVVNVIVIFLVGESKMVSTSSSPADEIYDEYVKRTQSLRRVTSACAKMKDEKVEEKKEVMIKPVNKVEDTEVEKEKESRENFEIVEEDEEKEGDHGEEKESQEKVEIVEEDGEKEGGHGEEEQNREKVEIAEEDEEKEGDGEEEPGLPPAIVSGEDEEENGGGGEEEGGLPAEELNKRVEEFIARVNKQRWLEANSLVLYCET</sequence>
<dbReference type="Pfam" id="PF14364">
    <property type="entry name" value="DUF4408"/>
    <property type="match status" value="1"/>
</dbReference>
<keyword evidence="2" id="KW-1133">Transmembrane helix</keyword>
<feature type="domain" description="DUF4408" evidence="3">
    <location>
        <begin position="67"/>
        <end position="88"/>
    </location>
</feature>
<evidence type="ECO:0000256" key="1">
    <source>
        <dbReference type="SAM" id="MobiDB-lite"/>
    </source>
</evidence>
<feature type="transmembrane region" description="Helical" evidence="2">
    <location>
        <begin position="20"/>
        <end position="43"/>
    </location>
</feature>
<feature type="compositionally biased region" description="Basic and acidic residues" evidence="1">
    <location>
        <begin position="142"/>
        <end position="155"/>
    </location>
</feature>
<dbReference type="EMBL" id="BPVZ01000010">
    <property type="protein sequence ID" value="GKU96188.1"/>
    <property type="molecule type" value="Genomic_DNA"/>
</dbReference>
<evidence type="ECO:0000313" key="4">
    <source>
        <dbReference type="EMBL" id="GKU96188.1"/>
    </source>
</evidence>
<feature type="compositionally biased region" description="Acidic residues" evidence="1">
    <location>
        <begin position="204"/>
        <end position="218"/>
    </location>
</feature>
<evidence type="ECO:0000313" key="5">
    <source>
        <dbReference type="Proteomes" id="UP001054252"/>
    </source>
</evidence>
<dbReference type="PANTHER" id="PTHR35762">
    <property type="entry name" value="TRANSMEMBRANE PROTEIN"/>
    <property type="match status" value="1"/>
</dbReference>
<proteinExistence type="predicted"/>
<name>A0AAV5I4Y9_9ROSI</name>
<evidence type="ECO:0000259" key="3">
    <source>
        <dbReference type="Pfam" id="PF14364"/>
    </source>
</evidence>
<accession>A0AAV5I4Y9</accession>
<dbReference type="PANTHER" id="PTHR35762:SF5">
    <property type="entry name" value="DUF4408 DOMAIN-CONTAINING PROTEIN"/>
    <property type="match status" value="1"/>
</dbReference>
<organism evidence="4 5">
    <name type="scientific">Rubroshorea leprosula</name>
    <dbReference type="NCBI Taxonomy" id="152421"/>
    <lineage>
        <taxon>Eukaryota</taxon>
        <taxon>Viridiplantae</taxon>
        <taxon>Streptophyta</taxon>
        <taxon>Embryophyta</taxon>
        <taxon>Tracheophyta</taxon>
        <taxon>Spermatophyta</taxon>
        <taxon>Magnoliopsida</taxon>
        <taxon>eudicotyledons</taxon>
        <taxon>Gunneridae</taxon>
        <taxon>Pentapetalae</taxon>
        <taxon>rosids</taxon>
        <taxon>malvids</taxon>
        <taxon>Malvales</taxon>
        <taxon>Dipterocarpaceae</taxon>
        <taxon>Rubroshorea</taxon>
    </lineage>
</organism>
<feature type="region of interest" description="Disordered" evidence="1">
    <location>
        <begin position="142"/>
        <end position="246"/>
    </location>
</feature>
<feature type="compositionally biased region" description="Acidic residues" evidence="1">
    <location>
        <begin position="227"/>
        <end position="241"/>
    </location>
</feature>
<keyword evidence="2" id="KW-0812">Transmembrane</keyword>
<feature type="compositionally biased region" description="Basic and acidic residues" evidence="1">
    <location>
        <begin position="165"/>
        <end position="180"/>
    </location>
</feature>